<dbReference type="AlphaFoldDB" id="A0AAV0MGD5"/>
<name>A0AAV0MGD5_9ROSI</name>
<dbReference type="EMBL" id="CAMGYJ010000007">
    <property type="protein sequence ID" value="CAI0444840.1"/>
    <property type="molecule type" value="Genomic_DNA"/>
</dbReference>
<keyword evidence="2" id="KW-1185">Reference proteome</keyword>
<proteinExistence type="predicted"/>
<comment type="caution">
    <text evidence="1">The sequence shown here is derived from an EMBL/GenBank/DDBJ whole genome shotgun (WGS) entry which is preliminary data.</text>
</comment>
<organism evidence="1 2">
    <name type="scientific">Linum tenue</name>
    <dbReference type="NCBI Taxonomy" id="586396"/>
    <lineage>
        <taxon>Eukaryota</taxon>
        <taxon>Viridiplantae</taxon>
        <taxon>Streptophyta</taxon>
        <taxon>Embryophyta</taxon>
        <taxon>Tracheophyta</taxon>
        <taxon>Spermatophyta</taxon>
        <taxon>Magnoliopsida</taxon>
        <taxon>eudicotyledons</taxon>
        <taxon>Gunneridae</taxon>
        <taxon>Pentapetalae</taxon>
        <taxon>rosids</taxon>
        <taxon>fabids</taxon>
        <taxon>Malpighiales</taxon>
        <taxon>Linaceae</taxon>
        <taxon>Linum</taxon>
    </lineage>
</organism>
<sequence length="66" mass="7554">LNKILAPPLAPCVANLQATYKVIRYLKQIPGQDLIFKSDSKLELSRFSDADWASCPDSRRFFSFDF</sequence>
<evidence type="ECO:0000313" key="2">
    <source>
        <dbReference type="Proteomes" id="UP001154282"/>
    </source>
</evidence>
<dbReference type="Proteomes" id="UP001154282">
    <property type="component" value="Unassembled WGS sequence"/>
</dbReference>
<evidence type="ECO:0000313" key="1">
    <source>
        <dbReference type="EMBL" id="CAI0444840.1"/>
    </source>
</evidence>
<protein>
    <submittedName>
        <fullName evidence="1">Uncharacterized protein</fullName>
    </submittedName>
</protein>
<gene>
    <name evidence="1" type="ORF">LITE_LOCUS28270</name>
</gene>
<feature type="non-terminal residue" evidence="1">
    <location>
        <position position="1"/>
    </location>
</feature>
<dbReference type="PANTHER" id="PTHR11439:SF470">
    <property type="entry name" value="CYSTEINE-RICH RLK (RECEPTOR-LIKE PROTEIN KINASE) 8"/>
    <property type="match status" value="1"/>
</dbReference>
<dbReference type="PANTHER" id="PTHR11439">
    <property type="entry name" value="GAG-POL-RELATED RETROTRANSPOSON"/>
    <property type="match status" value="1"/>
</dbReference>
<accession>A0AAV0MGD5</accession>
<reference evidence="1" key="1">
    <citation type="submission" date="2022-08" db="EMBL/GenBank/DDBJ databases">
        <authorList>
            <person name="Gutierrez-Valencia J."/>
        </authorList>
    </citation>
    <scope>NUCLEOTIDE SEQUENCE</scope>
</reference>